<accession>A0A512BIV5</accession>
<dbReference type="EMBL" id="BJYT01000029">
    <property type="protein sequence ID" value="GEO11805.1"/>
    <property type="molecule type" value="Genomic_DNA"/>
</dbReference>
<sequence>MSFETIGSWKPNGYNPLYAHGYVRDKICSLSYERKRFLIRREQVANFRSERRIISILEMRIRPKIQPGAKDCDGVF</sequence>
<evidence type="ECO:0000313" key="2">
    <source>
        <dbReference type="Proteomes" id="UP000321513"/>
    </source>
</evidence>
<reference evidence="1 2" key="1">
    <citation type="submission" date="2019-07" db="EMBL/GenBank/DDBJ databases">
        <title>Whole genome shotgun sequence of Segetibacter aerophilus NBRC 106135.</title>
        <authorList>
            <person name="Hosoyama A."/>
            <person name="Uohara A."/>
            <person name="Ohji S."/>
            <person name="Ichikawa N."/>
        </authorList>
    </citation>
    <scope>NUCLEOTIDE SEQUENCE [LARGE SCALE GENOMIC DNA]</scope>
    <source>
        <strain evidence="1 2">NBRC 106135</strain>
    </source>
</reference>
<dbReference type="AlphaFoldDB" id="A0A512BIV5"/>
<dbReference type="Proteomes" id="UP000321513">
    <property type="component" value="Unassembled WGS sequence"/>
</dbReference>
<organism evidence="1 2">
    <name type="scientific">Segetibacter aerophilus</name>
    <dbReference type="NCBI Taxonomy" id="670293"/>
    <lineage>
        <taxon>Bacteria</taxon>
        <taxon>Pseudomonadati</taxon>
        <taxon>Bacteroidota</taxon>
        <taxon>Chitinophagia</taxon>
        <taxon>Chitinophagales</taxon>
        <taxon>Chitinophagaceae</taxon>
        <taxon>Segetibacter</taxon>
    </lineage>
</organism>
<proteinExistence type="predicted"/>
<name>A0A512BIV5_9BACT</name>
<evidence type="ECO:0000313" key="1">
    <source>
        <dbReference type="EMBL" id="GEO11805.1"/>
    </source>
</evidence>
<keyword evidence="2" id="KW-1185">Reference proteome</keyword>
<comment type="caution">
    <text evidence="1">The sequence shown here is derived from an EMBL/GenBank/DDBJ whole genome shotgun (WGS) entry which is preliminary data.</text>
</comment>
<protein>
    <submittedName>
        <fullName evidence="1">Uncharacterized protein</fullName>
    </submittedName>
</protein>
<gene>
    <name evidence="1" type="ORF">SAE01_43010</name>
</gene>